<dbReference type="Pfam" id="PF13976">
    <property type="entry name" value="gag_pre-integrs"/>
    <property type="match status" value="2"/>
</dbReference>
<evidence type="ECO:0000313" key="4">
    <source>
        <dbReference type="Proteomes" id="UP000000763"/>
    </source>
</evidence>
<feature type="region of interest" description="Disordered" evidence="1">
    <location>
        <begin position="725"/>
        <end position="793"/>
    </location>
</feature>
<dbReference type="Pfam" id="PF00665">
    <property type="entry name" value="rve"/>
    <property type="match status" value="1"/>
</dbReference>
<reference evidence="4" key="2">
    <citation type="journal article" date="2008" name="Nucleic Acids Res.">
        <title>The rice annotation project database (RAP-DB): 2008 update.</title>
        <authorList>
            <consortium name="The rice annotation project (RAP)"/>
        </authorList>
    </citation>
    <scope>GENOME REANNOTATION</scope>
    <source>
        <strain evidence="4">cv. Nipponbare</strain>
    </source>
</reference>
<feature type="region of interest" description="Disordered" evidence="1">
    <location>
        <begin position="1"/>
        <end position="37"/>
    </location>
</feature>
<dbReference type="InterPro" id="IPR043502">
    <property type="entry name" value="DNA/RNA_pol_sf"/>
</dbReference>
<name>Q8GZY7_ORYSJ</name>
<dbReference type="InterPro" id="IPR025724">
    <property type="entry name" value="GAG-pre-integrase_dom"/>
</dbReference>
<dbReference type="Pfam" id="PF07727">
    <property type="entry name" value="RVT_2"/>
    <property type="match status" value="2"/>
</dbReference>
<gene>
    <name evidence="3" type="primary">OSJNBa0013D02.15</name>
</gene>
<dbReference type="InterPro" id="IPR016197">
    <property type="entry name" value="Chromo-like_dom_sf"/>
</dbReference>
<evidence type="ECO:0000259" key="2">
    <source>
        <dbReference type="PROSITE" id="PS50994"/>
    </source>
</evidence>
<feature type="domain" description="Integrase catalytic" evidence="2">
    <location>
        <begin position="1528"/>
        <end position="1710"/>
    </location>
</feature>
<dbReference type="InterPro" id="IPR036397">
    <property type="entry name" value="RNaseH_sf"/>
</dbReference>
<dbReference type="InterPro" id="IPR012337">
    <property type="entry name" value="RNaseH-like_sf"/>
</dbReference>
<dbReference type="InterPro" id="IPR013103">
    <property type="entry name" value="RVT_2"/>
</dbReference>
<dbReference type="InterPro" id="IPR056924">
    <property type="entry name" value="SH3_Tf2-1"/>
</dbReference>
<organism evidence="3 4">
    <name type="scientific">Oryza sativa subsp. japonica</name>
    <name type="common">Rice</name>
    <dbReference type="NCBI Taxonomy" id="39947"/>
    <lineage>
        <taxon>Eukaryota</taxon>
        <taxon>Viridiplantae</taxon>
        <taxon>Streptophyta</taxon>
        <taxon>Embryophyta</taxon>
        <taxon>Tracheophyta</taxon>
        <taxon>Spermatophyta</taxon>
        <taxon>Magnoliopsida</taxon>
        <taxon>Liliopsida</taxon>
        <taxon>Poales</taxon>
        <taxon>Poaceae</taxon>
        <taxon>BOP clade</taxon>
        <taxon>Oryzoideae</taxon>
        <taxon>Oryzeae</taxon>
        <taxon>Oryzinae</taxon>
        <taxon>Oryza</taxon>
        <taxon>Oryza sativa</taxon>
    </lineage>
</organism>
<dbReference type="Pfam" id="PF25597">
    <property type="entry name" value="SH3_retrovirus"/>
    <property type="match status" value="1"/>
</dbReference>
<feature type="compositionally biased region" description="Low complexity" evidence="1">
    <location>
        <begin position="749"/>
        <end position="763"/>
    </location>
</feature>
<dbReference type="SUPFAM" id="SSF56672">
    <property type="entry name" value="DNA/RNA polymerases"/>
    <property type="match status" value="2"/>
</dbReference>
<dbReference type="PANTHER" id="PTHR11439">
    <property type="entry name" value="GAG-POL-RELATED RETROTRANSPOSON"/>
    <property type="match status" value="1"/>
</dbReference>
<feature type="compositionally biased region" description="Basic and acidic residues" evidence="1">
    <location>
        <begin position="299"/>
        <end position="310"/>
    </location>
</feature>
<dbReference type="SUPFAM" id="SSF53098">
    <property type="entry name" value="Ribonuclease H-like"/>
    <property type="match status" value="2"/>
</dbReference>
<dbReference type="InterPro" id="IPR057670">
    <property type="entry name" value="SH3_retrovirus"/>
</dbReference>
<proteinExistence type="predicted"/>
<dbReference type="PANTHER" id="PTHR11439:SF515">
    <property type="entry name" value="GAG-POL POLYPROTEIN"/>
    <property type="match status" value="1"/>
</dbReference>
<dbReference type="SUPFAM" id="SSF54160">
    <property type="entry name" value="Chromo domain-like"/>
    <property type="match status" value="1"/>
</dbReference>
<feature type="region of interest" description="Disordered" evidence="1">
    <location>
        <begin position="299"/>
        <end position="319"/>
    </location>
</feature>
<feature type="domain" description="Integrase catalytic" evidence="2">
    <location>
        <begin position="451"/>
        <end position="629"/>
    </location>
</feature>
<feature type="region of interest" description="Disordered" evidence="1">
    <location>
        <begin position="112"/>
        <end position="141"/>
    </location>
</feature>
<dbReference type="InterPro" id="IPR001584">
    <property type="entry name" value="Integrase_cat-core"/>
</dbReference>
<feature type="compositionally biased region" description="Basic and acidic residues" evidence="1">
    <location>
        <begin position="118"/>
        <end position="133"/>
    </location>
</feature>
<dbReference type="PROSITE" id="PS50994">
    <property type="entry name" value="INTEGRASE"/>
    <property type="match status" value="2"/>
</dbReference>
<feature type="compositionally biased region" description="Low complexity" evidence="1">
    <location>
        <begin position="779"/>
        <end position="788"/>
    </location>
</feature>
<evidence type="ECO:0000256" key="1">
    <source>
        <dbReference type="SAM" id="MobiDB-lite"/>
    </source>
</evidence>
<protein>
    <submittedName>
        <fullName evidence="3">Gag-pol polyprotein</fullName>
    </submittedName>
</protein>
<evidence type="ECO:0000313" key="3">
    <source>
        <dbReference type="EMBL" id="AAO17005.1"/>
    </source>
</evidence>
<feature type="compositionally biased region" description="Low complexity" evidence="1">
    <location>
        <begin position="728"/>
        <end position="737"/>
    </location>
</feature>
<dbReference type="GO" id="GO:0015074">
    <property type="term" value="P:DNA integration"/>
    <property type="evidence" value="ECO:0007669"/>
    <property type="project" value="InterPro"/>
</dbReference>
<dbReference type="CDD" id="cd09272">
    <property type="entry name" value="RNase_HI_RT_Ty1"/>
    <property type="match status" value="2"/>
</dbReference>
<sequence>MSDARSRRSVASSTRRQQDAELATTEERRRATAQTTAAAARAARLAAAELAATRVEAETEAAEDVARAAKVEVETLRSSINGSIAGDITADRELEELARGRARERAERWAAAHLHGGGPRDRAPADGNPDGRGRAGGSAALSPLTGAMVTTASRRWSGTLVPAKRTAKEAWDAIAAARIGSDRARKSTLQALRKEWENLAFKPGEDVDDFALRLNTLLQKMVQYGDDTYDEERAVEKLFRCVPEKYRQIARSIESLLDLSTMSIEEALGRLKVVDGDEPQPLSGPITIGGKLHLTREQWEASQGDGRKGESSSPTGGCKPRKAWGGVQLRLLTGVYYIPALRNSIISVGQLDENGSRVLVEDGLMRIWDRRRRLLAKITRGTNRLYILSAQVAQPVCLAARRDDEAWQWHERFGHLHFEALKRLSAKEMVRGMPCLDHVEQLCDVCVVTKQRQLPFPQQTSFRAKEQLELVHGDLCGPVTPATPGGRRYFLLLVDDLSRYMWVMVLGSKGEAADAIRRTQAAAEAECGPKLRVLRTDNGGEFTAAEFASHCADEGIQRHYTAPYSPQQNGVVERCNQTVVGMARALLKQRGMPAIFWGEAVVTAVYILNRSPIKALDGRTPYEAWHGRKPAVSHLRVFGCLAFAKELGHIGKLDDRSTPGVFIGYAEGSKAYRILDPETQRVRTARDVVFDEGRGWVWDKAVDDGSTPTYDDFTIEYVHFERAGGVGSSSSPSVSTPVPEPPPTPTPTHPRATTSTTTSSSSTPPQPVSPRAPAPTATPPGTSTPTPARVERSPVEFATPFSHDEERIDAYHDGEQLRYRTMQDLLGDQPVPGLVPRDLEAQLHLACDDGEPRSFAEAEKHAAWRAAMRSEMDAVQENRTWELADLPRGHRAITLKWVFKLKRDEAGAIVKHKARLVARGFVQQEGIDYDDAFAPVARMESVRLLLALAAQEGWGVHHMDVKSAFLNGDLKEEVYVHQPPGFVLPGKEGKVLRLHKALYGLRQAPRAWNAKLDSTLKGMGFEQSPHEAAIYRRGNGGNALLVGVYVNDLVITSTKDAEVAAFKEEMKATLQMSDLGPLSYLGIEVHQDDSGITLRQTAYAKRVVELAGLTDCNPALTPMEERLKLSRDSTAEEVDATQYRRLVGSLRYLTHTRPDLAFSVGYVSRFMQRPTTEHQQAVKRIIRYVAGTLDHGLYYPRCPGKAHFVGYSDSDHAGDIDTSKSTSGILFFLDECLVSWQSVKQQVVALSSCEAEFMAASAASTQALWLARLLGDLLSRDTGAVELRVDSKSALALAKNPVFHERSKHIRVRLSNMQRGSTTTTIGSCNLRWATGFGSVSLATPVKGKLGPRYYGLEIINKVAYHLALPAGARLHDVFHVGLLKPFVGSPPTTPPALPSTQHGAVLPALAQVLKSRVSHGVRQLLVRWDGLSASATSWEDLDDFRTQYTVFQLEDELFVEEGRDVMWGIPYRRRNRQGTLLSNSFSVPDVSCVPDLTMQHMSAGQLADRNYRVILDPNFCYIQDRCTGQLVGTGPRRRDSQRLWELDWIHLPSTASASLVGSVFAASSTSSFAQWHHRLGHICGSRLPTMIRRGLSGHVSGHESLHQCQGCRLGKQIQLPYHSREYLSGALRHVLYEYGTLAQFSCPGAHAQNGVVERKHRHLLETARALLLGSCVPPHFWAEAVFTANYLVNIQPSSALHGGIPYEHLCSKLPDYFGLRLFGYVCYVLLAPHTTSASLVDPLSFLFLPDASIASTRPESQLAMAEEIAALERTGMWDLVPLPAHVCPITCKWVYKQEHGRDYDETFAHVAHMTTVRTLFAVASIREWSISHLDVKNAFLNGELHEEVYMRPPPGYSIPEVETPMELNVHLCATYGEPLSDPTHYHHILHYTRVLRVLRYLRGTIVHRLFFPRSSSLQLQAYCDATWASDSSDRRSLSAFCVFLGGSLISWKTKKQTAVSHSSAEAELHAMALVIAEVTWLRWLLEDFGVSVSMPTPLLSDSTDAISMARDPVKHELSKHVGVDAFYTRAQVQDGVVAPRYVPSEIQLADLFTKAQTGAQHRFYLSKLSVLDPP</sequence>
<feature type="compositionally biased region" description="Pro residues" evidence="1">
    <location>
        <begin position="764"/>
        <end position="778"/>
    </location>
</feature>
<dbReference type="GO" id="GO:0003676">
    <property type="term" value="F:nucleic acid binding"/>
    <property type="evidence" value="ECO:0007669"/>
    <property type="project" value="InterPro"/>
</dbReference>
<dbReference type="EMBL" id="AC134232">
    <property type="protein sequence ID" value="AAO17005.1"/>
    <property type="molecule type" value="Genomic_DNA"/>
</dbReference>
<feature type="compositionally biased region" description="Pro residues" evidence="1">
    <location>
        <begin position="738"/>
        <end position="748"/>
    </location>
</feature>
<reference evidence="4" key="1">
    <citation type="journal article" date="2005" name="Nature">
        <title>The map-based sequence of the rice genome.</title>
        <authorList>
            <consortium name="International rice genome sequencing project (IRGSP)"/>
            <person name="Matsumoto T."/>
            <person name="Wu J."/>
            <person name="Kanamori H."/>
            <person name="Katayose Y."/>
            <person name="Fujisawa M."/>
            <person name="Namiki N."/>
            <person name="Mizuno H."/>
            <person name="Yamamoto K."/>
            <person name="Antonio B.A."/>
            <person name="Baba T."/>
            <person name="Sakata K."/>
            <person name="Nagamura Y."/>
            <person name="Aoki H."/>
            <person name="Arikawa K."/>
            <person name="Arita K."/>
            <person name="Bito T."/>
            <person name="Chiden Y."/>
            <person name="Fujitsuka N."/>
            <person name="Fukunaka R."/>
            <person name="Hamada M."/>
            <person name="Harada C."/>
            <person name="Hayashi A."/>
            <person name="Hijishita S."/>
            <person name="Honda M."/>
            <person name="Hosokawa S."/>
            <person name="Ichikawa Y."/>
            <person name="Idonuma A."/>
            <person name="Iijima M."/>
            <person name="Ikeda M."/>
            <person name="Ikeno M."/>
            <person name="Ito K."/>
            <person name="Ito S."/>
            <person name="Ito T."/>
            <person name="Ito Y."/>
            <person name="Ito Y."/>
            <person name="Iwabuchi A."/>
            <person name="Kamiya K."/>
            <person name="Karasawa W."/>
            <person name="Kurita K."/>
            <person name="Katagiri S."/>
            <person name="Kikuta A."/>
            <person name="Kobayashi H."/>
            <person name="Kobayashi N."/>
            <person name="Machita K."/>
            <person name="Maehara T."/>
            <person name="Masukawa M."/>
            <person name="Mizubayashi T."/>
            <person name="Mukai Y."/>
            <person name="Nagasaki H."/>
            <person name="Nagata Y."/>
            <person name="Naito S."/>
            <person name="Nakashima M."/>
            <person name="Nakama Y."/>
            <person name="Nakamichi Y."/>
            <person name="Nakamura M."/>
            <person name="Meguro A."/>
            <person name="Negishi M."/>
            <person name="Ohta I."/>
            <person name="Ohta T."/>
            <person name="Okamoto M."/>
            <person name="Ono N."/>
            <person name="Saji S."/>
            <person name="Sakaguchi M."/>
            <person name="Sakai K."/>
            <person name="Shibata M."/>
            <person name="Shimokawa T."/>
            <person name="Song J."/>
            <person name="Takazaki Y."/>
            <person name="Terasawa K."/>
            <person name="Tsugane M."/>
            <person name="Tsuji K."/>
            <person name="Ueda S."/>
            <person name="Waki K."/>
            <person name="Yamagata H."/>
            <person name="Yamamoto M."/>
            <person name="Yamamoto S."/>
            <person name="Yamane H."/>
            <person name="Yoshiki S."/>
            <person name="Yoshihara R."/>
            <person name="Yukawa K."/>
            <person name="Zhong H."/>
            <person name="Yano M."/>
            <person name="Yuan Q."/>
            <person name="Ouyang S."/>
            <person name="Liu J."/>
            <person name="Jones K.M."/>
            <person name="Gansberger K."/>
            <person name="Moffat K."/>
            <person name="Hill J."/>
            <person name="Bera J."/>
            <person name="Fadrosh D."/>
            <person name="Jin S."/>
            <person name="Johri S."/>
            <person name="Kim M."/>
            <person name="Overton L."/>
            <person name="Reardon M."/>
            <person name="Tsitrin T."/>
            <person name="Vuong H."/>
            <person name="Weaver B."/>
            <person name="Ciecko A."/>
            <person name="Tallon L."/>
            <person name="Jackson J."/>
            <person name="Pai G."/>
            <person name="Aken S.V."/>
            <person name="Utterback T."/>
            <person name="Reidmuller S."/>
            <person name="Feldblyum T."/>
            <person name="Hsiao J."/>
            <person name="Zismann V."/>
            <person name="Iobst S."/>
            <person name="de Vazeille A.R."/>
            <person name="Buell C.R."/>
            <person name="Ying K."/>
            <person name="Li Y."/>
            <person name="Lu T."/>
            <person name="Huang Y."/>
            <person name="Zhao Q."/>
            <person name="Feng Q."/>
            <person name="Zhang L."/>
            <person name="Zhu J."/>
            <person name="Weng Q."/>
            <person name="Mu J."/>
            <person name="Lu Y."/>
            <person name="Fan D."/>
            <person name="Liu Y."/>
            <person name="Guan J."/>
            <person name="Zhang Y."/>
            <person name="Yu S."/>
            <person name="Liu X."/>
            <person name="Zhang Y."/>
            <person name="Hong G."/>
            <person name="Han B."/>
            <person name="Choisne N."/>
            <person name="Demange N."/>
            <person name="Orjeda G."/>
            <person name="Samain S."/>
            <person name="Cattolico L."/>
            <person name="Pelletier E."/>
            <person name="Couloux A."/>
            <person name="Segurens B."/>
            <person name="Wincker P."/>
            <person name="D'Hont A."/>
            <person name="Scarpelli C."/>
            <person name="Weissenbach J."/>
            <person name="Salanoubat M."/>
            <person name="Quetier F."/>
            <person name="Yu Y."/>
            <person name="Kim H.R."/>
            <person name="Rambo T."/>
            <person name="Currie J."/>
            <person name="Collura K."/>
            <person name="Luo M."/>
            <person name="Yang T."/>
            <person name="Ammiraju J.S.S."/>
            <person name="Engler F."/>
            <person name="Soderlund C."/>
            <person name="Wing R.A."/>
            <person name="Palmer L.E."/>
            <person name="de la Bastide M."/>
            <person name="Spiegel L."/>
            <person name="Nascimento L."/>
            <person name="Zutavern T."/>
            <person name="O'Shaughnessy A."/>
            <person name="Dike S."/>
            <person name="Dedhia N."/>
            <person name="Preston R."/>
            <person name="Balija V."/>
            <person name="McCombie W.R."/>
            <person name="Chow T."/>
            <person name="Chen H."/>
            <person name="Chung M."/>
            <person name="Chen C."/>
            <person name="Shaw J."/>
            <person name="Wu H."/>
            <person name="Hsiao K."/>
            <person name="Chao Y."/>
            <person name="Chu M."/>
            <person name="Cheng C."/>
            <person name="Hour A."/>
            <person name="Lee P."/>
            <person name="Lin S."/>
            <person name="Lin Y."/>
            <person name="Liou J."/>
            <person name="Liu S."/>
            <person name="Hsing Y."/>
            <person name="Raghuvanshi S."/>
            <person name="Mohanty A."/>
            <person name="Bharti A.K."/>
            <person name="Gaur A."/>
            <person name="Gupta V."/>
            <person name="Kumar D."/>
            <person name="Ravi V."/>
            <person name="Vij S."/>
            <person name="Kapur A."/>
            <person name="Khurana P."/>
            <person name="Khurana P."/>
            <person name="Khurana J.P."/>
            <person name="Tyagi A.K."/>
            <person name="Gaikwad K."/>
            <person name="Singh A."/>
            <person name="Dalal V."/>
            <person name="Srivastava S."/>
            <person name="Dixit A."/>
            <person name="Pal A.K."/>
            <person name="Ghazi I.A."/>
            <person name="Yadav M."/>
            <person name="Pandit A."/>
            <person name="Bhargava A."/>
            <person name="Sureshbabu K."/>
            <person name="Batra K."/>
            <person name="Sharma T.R."/>
            <person name="Mohapatra T."/>
            <person name="Singh N.K."/>
            <person name="Messing J."/>
            <person name="Nelson A.B."/>
            <person name="Fuks G."/>
            <person name="Kavchok S."/>
            <person name="Keizer G."/>
            <person name="Linton E."/>
            <person name="Llaca V."/>
            <person name="Song R."/>
            <person name="Tanyolac B."/>
            <person name="Young S."/>
            <person name="Ho-Il K."/>
            <person name="Hahn J.H."/>
            <person name="Sangsakoo G."/>
            <person name="Vanavichit A."/>
            <person name="de Mattos Luiz.A.T."/>
            <person name="Zimmer P.D."/>
            <person name="Malone G."/>
            <person name="Dellagostin O."/>
            <person name="de Oliveira A.C."/>
            <person name="Bevan M."/>
            <person name="Bancroft I."/>
            <person name="Minx P."/>
            <person name="Cordum H."/>
            <person name="Wilson R."/>
            <person name="Cheng Z."/>
            <person name="Jin W."/>
            <person name="Jiang J."/>
            <person name="Leong S.A."/>
            <person name="Iwama H."/>
            <person name="Gojobori T."/>
            <person name="Itoh T."/>
            <person name="Niimura Y."/>
            <person name="Fujii Y."/>
            <person name="Habara T."/>
            <person name="Sakai H."/>
            <person name="Sato Y."/>
            <person name="Wilson G."/>
            <person name="Kumar K."/>
            <person name="McCouch S."/>
            <person name="Juretic N."/>
            <person name="Hoen D."/>
            <person name="Wright S."/>
            <person name="Bruskiewich R."/>
            <person name="Bureau T."/>
            <person name="Miyao A."/>
            <person name="Hirochika H."/>
            <person name="Nishikawa T."/>
            <person name="Kadowaki K."/>
            <person name="Sugiura M."/>
            <person name="Burr B."/>
            <person name="Sasaki T."/>
        </authorList>
    </citation>
    <scope>NUCLEOTIDE SEQUENCE [LARGE SCALE GENOMIC DNA]</scope>
    <source>
        <strain evidence="4">cv. Nipponbare</strain>
    </source>
</reference>
<dbReference type="Pfam" id="PF14223">
    <property type="entry name" value="Retrotran_gag_2"/>
    <property type="match status" value="1"/>
</dbReference>
<accession>Q8GZY7</accession>
<dbReference type="Pfam" id="PF24626">
    <property type="entry name" value="SH3_Tf2-1"/>
    <property type="match status" value="1"/>
</dbReference>
<dbReference type="Proteomes" id="UP000000763">
    <property type="component" value="Chromosome 3"/>
</dbReference>
<dbReference type="Gene3D" id="3.30.420.10">
    <property type="entry name" value="Ribonuclease H-like superfamily/Ribonuclease H"/>
    <property type="match status" value="2"/>
</dbReference>
<feature type="compositionally biased region" description="Low complexity" evidence="1">
    <location>
        <begin position="7"/>
        <end position="23"/>
    </location>
</feature>